<reference evidence="1 2" key="1">
    <citation type="journal article" date="2022" name="DNA Res.">
        <title>Chromosomal-level genome assembly of the orchid tree Bauhinia variegata (Leguminosae; Cercidoideae) supports the allotetraploid origin hypothesis of Bauhinia.</title>
        <authorList>
            <person name="Zhong Y."/>
            <person name="Chen Y."/>
            <person name="Zheng D."/>
            <person name="Pang J."/>
            <person name="Liu Y."/>
            <person name="Luo S."/>
            <person name="Meng S."/>
            <person name="Qian L."/>
            <person name="Wei D."/>
            <person name="Dai S."/>
            <person name="Zhou R."/>
        </authorList>
    </citation>
    <scope>NUCLEOTIDE SEQUENCE [LARGE SCALE GENOMIC DNA]</scope>
    <source>
        <strain evidence="1">BV-YZ2020</strain>
    </source>
</reference>
<comment type="caution">
    <text evidence="1">The sequence shown here is derived from an EMBL/GenBank/DDBJ whole genome shotgun (WGS) entry which is preliminary data.</text>
</comment>
<gene>
    <name evidence="1" type="ORF">L6164_011249</name>
</gene>
<proteinExistence type="predicted"/>
<keyword evidence="2" id="KW-1185">Reference proteome</keyword>
<protein>
    <submittedName>
        <fullName evidence="1">Uncharacterized protein</fullName>
    </submittedName>
</protein>
<sequence>MSKMAILVTQAYLVLIGMLVAYWFTMLPEWTTWALLVAMALYDLAAVLLPIGPLRLLVELAIARDEEIPALVYEARPVNYENSDPRGGVAQRRLWRDRGNENSNLRTGPSLGVNSVLSEPLNTEPNSYLDGNAALNSNLNRNSSNGTGNDRNLVRAEEGRIEETGSELSAPLIDHRMNIQIPRTEDPVSNENLMLEGIGLGSSGAIKLGLGDFIFYSVLVGRAAMYDFMTVYACYLAIIAGLGVTLILLALYQNALPALPVSIGLGVLFYFLTRLLLEVFVVQCSMNLLMF</sequence>
<accession>A0ACB9P592</accession>
<dbReference type="Proteomes" id="UP000828941">
    <property type="component" value="Chromosome 5"/>
</dbReference>
<name>A0ACB9P592_BAUVA</name>
<dbReference type="EMBL" id="CM039430">
    <property type="protein sequence ID" value="KAI4343964.1"/>
    <property type="molecule type" value="Genomic_DNA"/>
</dbReference>
<evidence type="ECO:0000313" key="2">
    <source>
        <dbReference type="Proteomes" id="UP000828941"/>
    </source>
</evidence>
<organism evidence="1 2">
    <name type="scientific">Bauhinia variegata</name>
    <name type="common">Purple orchid tree</name>
    <name type="synonym">Phanera variegata</name>
    <dbReference type="NCBI Taxonomy" id="167791"/>
    <lineage>
        <taxon>Eukaryota</taxon>
        <taxon>Viridiplantae</taxon>
        <taxon>Streptophyta</taxon>
        <taxon>Embryophyta</taxon>
        <taxon>Tracheophyta</taxon>
        <taxon>Spermatophyta</taxon>
        <taxon>Magnoliopsida</taxon>
        <taxon>eudicotyledons</taxon>
        <taxon>Gunneridae</taxon>
        <taxon>Pentapetalae</taxon>
        <taxon>rosids</taxon>
        <taxon>fabids</taxon>
        <taxon>Fabales</taxon>
        <taxon>Fabaceae</taxon>
        <taxon>Cercidoideae</taxon>
        <taxon>Cercideae</taxon>
        <taxon>Bauhiniinae</taxon>
        <taxon>Bauhinia</taxon>
    </lineage>
</organism>
<evidence type="ECO:0000313" key="1">
    <source>
        <dbReference type="EMBL" id="KAI4343964.1"/>
    </source>
</evidence>